<dbReference type="AlphaFoldDB" id="A0A9P1I476"/>
<organism evidence="3 4">
    <name type="scientific">Caenorhabditis angaria</name>
    <dbReference type="NCBI Taxonomy" id="860376"/>
    <lineage>
        <taxon>Eukaryota</taxon>
        <taxon>Metazoa</taxon>
        <taxon>Ecdysozoa</taxon>
        <taxon>Nematoda</taxon>
        <taxon>Chromadorea</taxon>
        <taxon>Rhabditida</taxon>
        <taxon>Rhabditina</taxon>
        <taxon>Rhabditomorpha</taxon>
        <taxon>Rhabditoidea</taxon>
        <taxon>Rhabditidae</taxon>
        <taxon>Peloderinae</taxon>
        <taxon>Caenorhabditis</taxon>
    </lineage>
</organism>
<dbReference type="InterPro" id="IPR005018">
    <property type="entry name" value="DOMON_domain"/>
</dbReference>
<feature type="domain" description="DOMON" evidence="2">
    <location>
        <begin position="25"/>
        <end position="139"/>
    </location>
</feature>
<gene>
    <name evidence="3" type="ORF">CAMP_LOCUS593</name>
</gene>
<dbReference type="PROSITE" id="PS50836">
    <property type="entry name" value="DOMON"/>
    <property type="match status" value="1"/>
</dbReference>
<proteinExistence type="predicted"/>
<evidence type="ECO:0000259" key="2">
    <source>
        <dbReference type="PROSITE" id="PS50836"/>
    </source>
</evidence>
<sequence>MFRKIVIFLVVLNFCSTQNCTFQLSKITANWNLENSGSSLKINFTNSYLENDHWTAVAFGKSMQDLSVIIFENNNYQISVRTGITTGYGPPTLDANSQVTQSQISYSGFVLNAVVSIPTQKFNGFDLTDCQTWNFVESGPIRNGRIARHTYAPTSVDNVCPKTC</sequence>
<name>A0A9P1I476_9PELO</name>
<feature type="chain" id="PRO_5040482813" description="DOMON domain-containing protein" evidence="1">
    <location>
        <begin position="18"/>
        <end position="164"/>
    </location>
</feature>
<dbReference type="Proteomes" id="UP001152747">
    <property type="component" value="Unassembled WGS sequence"/>
</dbReference>
<keyword evidence="1" id="KW-0732">Signal</keyword>
<dbReference type="OrthoDB" id="5852222at2759"/>
<reference evidence="3" key="1">
    <citation type="submission" date="2022-11" db="EMBL/GenBank/DDBJ databases">
        <authorList>
            <person name="Kikuchi T."/>
        </authorList>
    </citation>
    <scope>NUCLEOTIDE SEQUENCE</scope>
    <source>
        <strain evidence="3">PS1010</strain>
    </source>
</reference>
<evidence type="ECO:0000313" key="4">
    <source>
        <dbReference type="Proteomes" id="UP001152747"/>
    </source>
</evidence>
<accession>A0A9P1I476</accession>
<feature type="signal peptide" evidence="1">
    <location>
        <begin position="1"/>
        <end position="17"/>
    </location>
</feature>
<evidence type="ECO:0000313" key="3">
    <source>
        <dbReference type="EMBL" id="CAI5437956.1"/>
    </source>
</evidence>
<keyword evidence="4" id="KW-1185">Reference proteome</keyword>
<protein>
    <recommendedName>
        <fullName evidence="2">DOMON domain-containing protein</fullName>
    </recommendedName>
</protein>
<dbReference type="PANTHER" id="PTHR36516">
    <property type="entry name" value="PROTEIN CBG04168-RELATED"/>
    <property type="match status" value="1"/>
</dbReference>
<dbReference type="Pfam" id="PF03351">
    <property type="entry name" value="DOMON"/>
    <property type="match status" value="1"/>
</dbReference>
<dbReference type="PANTHER" id="PTHR36516:SF1">
    <property type="entry name" value="DOMON DOMAIN-CONTAINING PROTEIN"/>
    <property type="match status" value="1"/>
</dbReference>
<evidence type="ECO:0000256" key="1">
    <source>
        <dbReference type="SAM" id="SignalP"/>
    </source>
</evidence>
<comment type="caution">
    <text evidence="3">The sequence shown here is derived from an EMBL/GenBank/DDBJ whole genome shotgun (WGS) entry which is preliminary data.</text>
</comment>
<dbReference type="EMBL" id="CANHGI010000001">
    <property type="protein sequence ID" value="CAI5437956.1"/>
    <property type="molecule type" value="Genomic_DNA"/>
</dbReference>